<gene>
    <name evidence="5 8" type="primary">nuoN</name>
    <name evidence="8" type="ORF">LIN78_01785</name>
</gene>
<sequence>MTIAGLNLIPALPETFLLCAVSVLLLADLFIKENSKVLLLGGSLLAVLVAVGIVLNVSSDNIIYTFHHMYVLDPLSTLMKVVSGITVFFILVYSHGYVSDKALFKSEYYALMLFALMGIFVMVSANNFLAMYVGLELLSLCSYALVALDRDSVKSTEAGMKYFVLGALASGMLLYGMSLVYGGTKTLDVNAIASALSGNEANTTLVKVGLVFLVAGLAFKLGAVPFHMWVPDVYHGAPTSVTVFISSAPKIASFVFMSRILGQALPSLHGEWSQMLMVLGVLSVAIGNITAVAQTNLKRMLAYSAISHMGFVILGVMVNSTQGYSASAFYIVTYMVMTLGGFGLVLLLSRSGYEAEELSDLKGLAQRSPLFAGVLLVVMFSMAGIPSTVGFFGKFSVLTSVLASGNATLAIIVVLLSVIGAYYYLRVVKLAFFDEASTDAAIVSTPCTKVTLVLIAVAIVALGVLPQRLLDICSNAVLASFGG</sequence>
<feature type="transmembrane region" description="Helical" evidence="5">
    <location>
        <begin position="300"/>
        <end position="318"/>
    </location>
</feature>
<keyword evidence="5" id="KW-0874">Quinone</keyword>
<feature type="transmembrane region" description="Helical" evidence="5">
    <location>
        <begin position="12"/>
        <end position="31"/>
    </location>
</feature>
<keyword evidence="3 5" id="KW-1133">Transmembrane helix</keyword>
<feature type="transmembrane region" description="Helical" evidence="5">
    <location>
        <begin position="370"/>
        <end position="393"/>
    </location>
</feature>
<evidence type="ECO:0000313" key="9">
    <source>
        <dbReference type="Proteomes" id="UP001165395"/>
    </source>
</evidence>
<evidence type="ECO:0000256" key="1">
    <source>
        <dbReference type="ARBA" id="ARBA00004127"/>
    </source>
</evidence>
<dbReference type="Proteomes" id="UP001165395">
    <property type="component" value="Unassembled WGS sequence"/>
</dbReference>
<keyword evidence="5" id="KW-0830">Ubiquinone</keyword>
<feature type="transmembrane region" description="Helical" evidence="5">
    <location>
        <begin position="405"/>
        <end position="425"/>
    </location>
</feature>
<feature type="transmembrane region" description="Helical" evidence="5">
    <location>
        <begin position="272"/>
        <end position="293"/>
    </location>
</feature>
<keyword evidence="2 5" id="KW-0812">Transmembrane</keyword>
<organism evidence="8 9">
    <name type="scientific">Leeia speluncae</name>
    <dbReference type="NCBI Taxonomy" id="2884804"/>
    <lineage>
        <taxon>Bacteria</taxon>
        <taxon>Pseudomonadati</taxon>
        <taxon>Pseudomonadota</taxon>
        <taxon>Betaproteobacteria</taxon>
        <taxon>Neisseriales</taxon>
        <taxon>Leeiaceae</taxon>
        <taxon>Leeia</taxon>
    </lineage>
</organism>
<comment type="subunit">
    <text evidence="5">NDH-1 is composed of 14 different subunits. Subunits NuoA, H, J, K, L, M, N constitute the membrane sector of the complex.</text>
</comment>
<feature type="transmembrane region" description="Helical" evidence="5">
    <location>
        <begin position="204"/>
        <end position="229"/>
    </location>
</feature>
<comment type="catalytic activity">
    <reaction evidence="5">
        <text>a quinone + NADH + 5 H(+)(in) = a quinol + NAD(+) + 4 H(+)(out)</text>
        <dbReference type="Rhea" id="RHEA:57888"/>
        <dbReference type="ChEBI" id="CHEBI:15378"/>
        <dbReference type="ChEBI" id="CHEBI:24646"/>
        <dbReference type="ChEBI" id="CHEBI:57540"/>
        <dbReference type="ChEBI" id="CHEBI:57945"/>
        <dbReference type="ChEBI" id="CHEBI:132124"/>
    </reaction>
</comment>
<keyword evidence="5" id="KW-0813">Transport</keyword>
<evidence type="ECO:0000256" key="2">
    <source>
        <dbReference type="ARBA" id="ARBA00022692"/>
    </source>
</evidence>
<comment type="function">
    <text evidence="5">NDH-1 shuttles electrons from NADH, via FMN and iron-sulfur (Fe-S) centers, to quinones in the respiratory chain. The immediate electron acceptor for the enzyme in this species is believed to be ubiquinone. Couples the redox reaction to proton translocation (for every two electrons transferred, four hydrogen ions are translocated across the cytoplasmic membrane), and thus conserves the redox energy in a proton gradient.</text>
</comment>
<feature type="transmembrane region" description="Helical" evidence="5">
    <location>
        <begin position="324"/>
        <end position="349"/>
    </location>
</feature>
<feature type="transmembrane region" description="Helical" evidence="5">
    <location>
        <begin position="241"/>
        <end position="260"/>
    </location>
</feature>
<reference evidence="8" key="1">
    <citation type="submission" date="2021-10" db="EMBL/GenBank/DDBJ databases">
        <title>The complete genome sequence of Leeia sp. TBRC 13508.</title>
        <authorList>
            <person name="Charoenyingcharoen P."/>
            <person name="Yukphan P."/>
        </authorList>
    </citation>
    <scope>NUCLEOTIDE SEQUENCE</scope>
    <source>
        <strain evidence="8">TBRC 13508</strain>
    </source>
</reference>
<dbReference type="HAMAP" id="MF_00445">
    <property type="entry name" value="NDH1_NuoN_1"/>
    <property type="match status" value="1"/>
</dbReference>
<comment type="caution">
    <text evidence="8">The sequence shown here is derived from an EMBL/GenBank/DDBJ whole genome shotgun (WGS) entry which is preliminary data.</text>
</comment>
<dbReference type="EMBL" id="JAJBZT010000001">
    <property type="protein sequence ID" value="MCB6182287.1"/>
    <property type="molecule type" value="Genomic_DNA"/>
</dbReference>
<feature type="domain" description="NADH:quinone oxidoreductase/Mrp antiporter transmembrane" evidence="7">
    <location>
        <begin position="125"/>
        <end position="420"/>
    </location>
</feature>
<feature type="transmembrane region" description="Helical" evidence="5">
    <location>
        <begin position="160"/>
        <end position="184"/>
    </location>
</feature>
<keyword evidence="4 5" id="KW-0472">Membrane</keyword>
<proteinExistence type="inferred from homology"/>
<protein>
    <recommendedName>
        <fullName evidence="5">NADH-quinone oxidoreductase subunit N</fullName>
        <ecNumber evidence="5">7.1.1.-</ecNumber>
    </recommendedName>
    <alternativeName>
        <fullName evidence="5">NADH dehydrogenase I subunit N</fullName>
    </alternativeName>
    <alternativeName>
        <fullName evidence="5">NDH-1 subunit N</fullName>
    </alternativeName>
</protein>
<dbReference type="RefSeq" id="WP_227177876.1">
    <property type="nucleotide sequence ID" value="NZ_JAJBZT010000001.1"/>
</dbReference>
<keyword evidence="5" id="KW-1278">Translocase</keyword>
<comment type="similarity">
    <text evidence="5">Belongs to the complex I subunit 2 family.</text>
</comment>
<dbReference type="EC" id="7.1.1.-" evidence="5"/>
<evidence type="ECO:0000256" key="5">
    <source>
        <dbReference type="HAMAP-Rule" id="MF_00445"/>
    </source>
</evidence>
<accession>A0ABS8D265</accession>
<evidence type="ECO:0000259" key="7">
    <source>
        <dbReference type="Pfam" id="PF00361"/>
    </source>
</evidence>
<dbReference type="NCBIfam" id="NF004442">
    <property type="entry name" value="PRK05777.1-5"/>
    <property type="match status" value="1"/>
</dbReference>
<feature type="transmembrane region" description="Helical" evidence="5">
    <location>
        <begin position="108"/>
        <end position="125"/>
    </location>
</feature>
<keyword evidence="9" id="KW-1185">Reference proteome</keyword>
<dbReference type="InterPro" id="IPR010096">
    <property type="entry name" value="NADH-Q_OxRdtase_suN/2"/>
</dbReference>
<evidence type="ECO:0000256" key="3">
    <source>
        <dbReference type="ARBA" id="ARBA00022989"/>
    </source>
</evidence>
<evidence type="ECO:0000256" key="6">
    <source>
        <dbReference type="RuleBase" id="RU000320"/>
    </source>
</evidence>
<evidence type="ECO:0000256" key="4">
    <source>
        <dbReference type="ARBA" id="ARBA00023136"/>
    </source>
</evidence>
<feature type="transmembrane region" description="Helical" evidence="5">
    <location>
        <begin position="446"/>
        <end position="465"/>
    </location>
</feature>
<keyword evidence="5" id="KW-1003">Cell membrane</keyword>
<dbReference type="PRINTS" id="PR01434">
    <property type="entry name" value="NADHDHGNASE5"/>
</dbReference>
<keyword evidence="8" id="KW-0560">Oxidoreductase</keyword>
<evidence type="ECO:0000313" key="8">
    <source>
        <dbReference type="EMBL" id="MCB6182287.1"/>
    </source>
</evidence>
<dbReference type="PANTHER" id="PTHR22773">
    <property type="entry name" value="NADH DEHYDROGENASE"/>
    <property type="match status" value="1"/>
</dbReference>
<dbReference type="GO" id="GO:0016491">
    <property type="term" value="F:oxidoreductase activity"/>
    <property type="evidence" value="ECO:0007669"/>
    <property type="project" value="UniProtKB-KW"/>
</dbReference>
<feature type="transmembrane region" description="Helical" evidence="5">
    <location>
        <begin position="77"/>
        <end position="96"/>
    </location>
</feature>
<keyword evidence="5" id="KW-0520">NAD</keyword>
<comment type="subcellular location">
    <subcellularLocation>
        <location evidence="5">Cell membrane</location>
        <topology evidence="5">Multi-pass membrane protein</topology>
    </subcellularLocation>
    <subcellularLocation>
        <location evidence="1">Endomembrane system</location>
        <topology evidence="1">Multi-pass membrane protein</topology>
    </subcellularLocation>
    <subcellularLocation>
        <location evidence="6">Membrane</location>
        <topology evidence="6">Multi-pass membrane protein</topology>
    </subcellularLocation>
</comment>
<dbReference type="NCBIfam" id="TIGR01770">
    <property type="entry name" value="NDH_I_N"/>
    <property type="match status" value="1"/>
</dbReference>
<dbReference type="InterPro" id="IPR001750">
    <property type="entry name" value="ND/Mrp_TM"/>
</dbReference>
<dbReference type="Pfam" id="PF00361">
    <property type="entry name" value="Proton_antipo_M"/>
    <property type="match status" value="1"/>
</dbReference>
<name>A0ABS8D265_9NEIS</name>
<feature type="transmembrane region" description="Helical" evidence="5">
    <location>
        <begin position="38"/>
        <end position="57"/>
    </location>
</feature>